<keyword evidence="8" id="KW-0520">NAD</keyword>
<feature type="coiled-coil region" evidence="13">
    <location>
        <begin position="144"/>
        <end position="171"/>
    </location>
</feature>
<feature type="compositionally biased region" description="Basic and acidic residues" evidence="14">
    <location>
        <begin position="638"/>
        <end position="647"/>
    </location>
</feature>
<keyword evidence="4" id="KW-0808">Transferase</keyword>
<evidence type="ECO:0000256" key="5">
    <source>
        <dbReference type="ARBA" id="ARBA00022723"/>
    </source>
</evidence>
<evidence type="ECO:0000256" key="9">
    <source>
        <dbReference type="ARBA" id="ARBA00038170"/>
    </source>
</evidence>
<accession>A0AB34J700</accession>
<feature type="active site" description="Proton acceptor" evidence="12">
    <location>
        <position position="279"/>
    </location>
</feature>
<feature type="domain" description="A20-type" evidence="16">
    <location>
        <begin position="652"/>
        <end position="686"/>
    </location>
</feature>
<feature type="region of interest" description="Disordered" evidence="14">
    <location>
        <begin position="1"/>
        <end position="86"/>
    </location>
</feature>
<feature type="compositionally biased region" description="Basic and acidic residues" evidence="14">
    <location>
        <begin position="477"/>
        <end position="497"/>
    </location>
</feature>
<feature type="compositionally biased region" description="Acidic residues" evidence="14">
    <location>
        <begin position="64"/>
        <end position="76"/>
    </location>
</feature>
<dbReference type="InterPro" id="IPR029035">
    <property type="entry name" value="DHS-like_NAD/FAD-binding_dom"/>
</dbReference>
<organism evidence="17 18">
    <name type="scientific">Prymnesium parvum</name>
    <name type="common">Toxic golden alga</name>
    <dbReference type="NCBI Taxonomy" id="97485"/>
    <lineage>
        <taxon>Eukaryota</taxon>
        <taxon>Haptista</taxon>
        <taxon>Haptophyta</taxon>
        <taxon>Prymnesiophyceae</taxon>
        <taxon>Prymnesiales</taxon>
        <taxon>Prymnesiaceae</taxon>
        <taxon>Prymnesium</taxon>
    </lineage>
</organism>
<dbReference type="EMBL" id="JBGBPQ010000012">
    <property type="protein sequence ID" value="KAL1514961.1"/>
    <property type="molecule type" value="Genomic_DNA"/>
</dbReference>
<dbReference type="SMART" id="SM00259">
    <property type="entry name" value="ZnF_A20"/>
    <property type="match status" value="1"/>
</dbReference>
<evidence type="ECO:0000313" key="18">
    <source>
        <dbReference type="Proteomes" id="UP001515480"/>
    </source>
</evidence>
<dbReference type="InterPro" id="IPR003000">
    <property type="entry name" value="Sirtuin"/>
</dbReference>
<evidence type="ECO:0000256" key="7">
    <source>
        <dbReference type="ARBA" id="ARBA00022833"/>
    </source>
</evidence>
<feature type="compositionally biased region" description="Basic and acidic residues" evidence="14">
    <location>
        <begin position="437"/>
        <end position="461"/>
    </location>
</feature>
<dbReference type="Gene3D" id="2.20.28.200">
    <property type="match status" value="1"/>
</dbReference>
<comment type="caution">
    <text evidence="17">The sequence shown here is derived from an EMBL/GenBank/DDBJ whole genome shotgun (WGS) entry which is preliminary data.</text>
</comment>
<keyword evidence="5 12" id="KW-0479">Metal-binding</keyword>
<keyword evidence="7 12" id="KW-0862">Zinc</keyword>
<dbReference type="GO" id="GO:0003677">
    <property type="term" value="F:DNA binding"/>
    <property type="evidence" value="ECO:0007669"/>
    <property type="project" value="InterPro"/>
</dbReference>
<dbReference type="GO" id="GO:0008270">
    <property type="term" value="F:zinc ion binding"/>
    <property type="evidence" value="ECO:0007669"/>
    <property type="project" value="UniProtKB-KW"/>
</dbReference>
<feature type="compositionally biased region" description="Polar residues" evidence="14">
    <location>
        <begin position="33"/>
        <end position="43"/>
    </location>
</feature>
<dbReference type="Gene3D" id="1.20.5.4770">
    <property type="match status" value="1"/>
</dbReference>
<evidence type="ECO:0000256" key="6">
    <source>
        <dbReference type="ARBA" id="ARBA00022771"/>
    </source>
</evidence>
<feature type="binding site" evidence="12">
    <location>
        <position position="320"/>
    </location>
    <ligand>
        <name>Zn(2+)</name>
        <dbReference type="ChEBI" id="CHEBI:29105"/>
    </ligand>
</feature>
<evidence type="ECO:0000256" key="1">
    <source>
        <dbReference type="ARBA" id="ARBA00001947"/>
    </source>
</evidence>
<feature type="compositionally biased region" description="Basic and acidic residues" evidence="14">
    <location>
        <begin position="556"/>
        <end position="579"/>
    </location>
</feature>
<feature type="binding site" evidence="12">
    <location>
        <position position="287"/>
    </location>
    <ligand>
        <name>Zn(2+)</name>
        <dbReference type="ChEBI" id="CHEBI:29105"/>
    </ligand>
</feature>
<evidence type="ECO:0000256" key="8">
    <source>
        <dbReference type="ARBA" id="ARBA00023027"/>
    </source>
</evidence>
<feature type="domain" description="Deacetylase sirtuin-type" evidence="15">
    <location>
        <begin position="165"/>
        <end position="420"/>
    </location>
</feature>
<keyword evidence="13" id="KW-0175">Coiled coil</keyword>
<feature type="region of interest" description="Disordered" evidence="14">
    <location>
        <begin position="477"/>
        <end position="517"/>
    </location>
</feature>
<evidence type="ECO:0000259" key="16">
    <source>
        <dbReference type="PROSITE" id="PS51036"/>
    </source>
</evidence>
<dbReference type="PANTHER" id="PTHR11085">
    <property type="entry name" value="NAD-DEPENDENT PROTEIN DEACYLASE SIRTUIN-5, MITOCHONDRIAL-RELATED"/>
    <property type="match status" value="1"/>
</dbReference>
<dbReference type="Proteomes" id="UP001515480">
    <property type="component" value="Unassembled WGS sequence"/>
</dbReference>
<evidence type="ECO:0000256" key="2">
    <source>
        <dbReference type="ARBA" id="ARBA00012928"/>
    </source>
</evidence>
<feature type="binding site" evidence="12">
    <location>
        <position position="290"/>
    </location>
    <ligand>
        <name>Zn(2+)</name>
        <dbReference type="ChEBI" id="CHEBI:29105"/>
    </ligand>
</feature>
<dbReference type="PANTHER" id="PTHR11085:SF1">
    <property type="entry name" value="NAD-DEPENDENT PROTEIN DEACETYLASE SIRTUIN-7"/>
    <property type="match status" value="1"/>
</dbReference>
<dbReference type="InterPro" id="IPR026590">
    <property type="entry name" value="Ssirtuin_cat_dom"/>
</dbReference>
<dbReference type="EC" id="2.3.1.286" evidence="2"/>
<dbReference type="Pfam" id="PF02146">
    <property type="entry name" value="SIR2"/>
    <property type="match status" value="1"/>
</dbReference>
<feature type="compositionally biased region" description="Low complexity" evidence="14">
    <location>
        <begin position="611"/>
        <end position="625"/>
    </location>
</feature>
<gene>
    <name evidence="17" type="ORF">AB1Y20_004037</name>
</gene>
<evidence type="ECO:0000256" key="4">
    <source>
        <dbReference type="ARBA" id="ARBA00022679"/>
    </source>
</evidence>
<dbReference type="FunFam" id="3.40.50.1220:FF:000038">
    <property type="entry name" value="NAD-dependent protein deacetylase sirtuin-6 isoform X2"/>
    <property type="match status" value="1"/>
</dbReference>
<comment type="cofactor">
    <cofactor evidence="1">
        <name>Zn(2+)</name>
        <dbReference type="ChEBI" id="CHEBI:29105"/>
    </cofactor>
</comment>
<evidence type="ECO:0000256" key="10">
    <source>
        <dbReference type="ARBA" id="ARBA00041832"/>
    </source>
</evidence>
<dbReference type="Pfam" id="PF01754">
    <property type="entry name" value="zf-A20"/>
    <property type="match status" value="1"/>
</dbReference>
<dbReference type="PROSITE" id="PS51036">
    <property type="entry name" value="ZF_A20"/>
    <property type="match status" value="1"/>
</dbReference>
<feature type="region of interest" description="Disordered" evidence="14">
    <location>
        <begin position="551"/>
        <end position="652"/>
    </location>
</feature>
<dbReference type="GO" id="GO:0017136">
    <property type="term" value="F:histone deacetylase activity, NAD-dependent"/>
    <property type="evidence" value="ECO:0007669"/>
    <property type="project" value="TreeGrafter"/>
</dbReference>
<dbReference type="Gene3D" id="3.40.50.1220">
    <property type="entry name" value="TPP-binding domain"/>
    <property type="match status" value="1"/>
</dbReference>
<dbReference type="SUPFAM" id="SSF52467">
    <property type="entry name" value="DHS-like NAD/FAD-binding domain"/>
    <property type="match status" value="1"/>
</dbReference>
<keyword evidence="6" id="KW-0863">Zinc-finger</keyword>
<dbReference type="InterPro" id="IPR050134">
    <property type="entry name" value="NAD-dep_sirtuin_deacylases"/>
</dbReference>
<evidence type="ECO:0000256" key="14">
    <source>
        <dbReference type="SAM" id="MobiDB-lite"/>
    </source>
</evidence>
<evidence type="ECO:0000256" key="11">
    <source>
        <dbReference type="ARBA" id="ARBA00043038"/>
    </source>
</evidence>
<protein>
    <recommendedName>
        <fullName evidence="2">protein acetyllysine N-acetyltransferase</fullName>
        <ecNumber evidence="2">2.3.1.286</ecNumber>
    </recommendedName>
    <alternativeName>
        <fullName evidence="11">Regulatory protein SIR2 homolog 7</fullName>
    </alternativeName>
    <alternativeName>
        <fullName evidence="10">SIR2-like protein 7</fullName>
    </alternativeName>
</protein>
<evidence type="ECO:0000256" key="12">
    <source>
        <dbReference type="PROSITE-ProRule" id="PRU00236"/>
    </source>
</evidence>
<evidence type="ECO:0000259" key="15">
    <source>
        <dbReference type="PROSITE" id="PS50305"/>
    </source>
</evidence>
<evidence type="ECO:0000256" key="3">
    <source>
        <dbReference type="ARBA" id="ARBA00022553"/>
    </source>
</evidence>
<dbReference type="SUPFAM" id="SSF57716">
    <property type="entry name" value="Glucocorticoid receptor-like (DNA-binding domain)"/>
    <property type="match status" value="1"/>
</dbReference>
<reference evidence="17 18" key="1">
    <citation type="journal article" date="2024" name="Science">
        <title>Giant polyketide synthase enzymes in the biosynthesis of giant marine polyether toxins.</title>
        <authorList>
            <person name="Fallon T.R."/>
            <person name="Shende V.V."/>
            <person name="Wierzbicki I.H."/>
            <person name="Pendleton A.L."/>
            <person name="Watervoot N.F."/>
            <person name="Auber R.P."/>
            <person name="Gonzalez D.J."/>
            <person name="Wisecaver J.H."/>
            <person name="Moore B.S."/>
        </authorList>
    </citation>
    <scope>NUCLEOTIDE SEQUENCE [LARGE SCALE GENOMIC DNA]</scope>
    <source>
        <strain evidence="17 18">12B1</strain>
    </source>
</reference>
<dbReference type="InterPro" id="IPR003903">
    <property type="entry name" value="UIM_dom"/>
</dbReference>
<sequence length="689" mass="76173">MAEEPAALQPRMGAEPSEDTTLQPCVTDEPSESTHQQPTMAEQSSEGPPPPESTPLSTPLDRDEMAEESSESEPPVEDSARGEPSDRVARALAIRERVAAEQMQRELSRLLRAALRCPSPDRTEDARNLMAQHPEEVAQLRSGMEKTAARKAQQEANLTEVEESDEQLEVKVAELAALLRSAKHAVVYTGAGLSTAAEIPDYRGPQGIWTMHKKGAHNASSAARAVLMGKAFVEALPTLSHMALAQLISRNLVKQIISQNVDGLHLRSGIPHNKLCELHGNVFRERCSSCGREYLRGYDVTANSAYHRHSTNNNCDRKACGKGTLMDTIVYFGEKLDENDLETAQTHSNKADLAIFFGTSLKVLQHYKFIWQQPTAKNCPRKRFVIVNLQPTPKDKQSDLRIYGKCDKVLQRLLHALHLEVPKYDLRKDEVVRKAEASARADERKRGEKCTRRGRKFNREPTEEEEIMMALEASKQDVNTKDEGDNGEDVKVEMGEERELEGEGELAPAKKKRRRKAISFKKASLPRAFPKAPPPNAAAAALEAVEAAAQITTKGHAKEKMEASTERTKGHALEREETSAKISTAKRQKKEPEKVKTARTMADGSKEAEEAGTAHAATAASAASGPNAQGRGRQSKRKTLEEDREKATATTTEATVKCQGKCGFFGSKTYDNYCSKCYKKREAELSAWK</sequence>
<dbReference type="InterPro" id="IPR002653">
    <property type="entry name" value="Znf_A20"/>
</dbReference>
<evidence type="ECO:0000313" key="17">
    <source>
        <dbReference type="EMBL" id="KAL1514961.1"/>
    </source>
</evidence>
<dbReference type="PROSITE" id="PS50305">
    <property type="entry name" value="SIRTUIN"/>
    <property type="match status" value="1"/>
</dbReference>
<keyword evidence="18" id="KW-1185">Reference proteome</keyword>
<proteinExistence type="inferred from homology"/>
<dbReference type="AlphaFoldDB" id="A0AB34J700"/>
<comment type="similarity">
    <text evidence="9">Belongs to the sirtuin family. Class IV subfamily.</text>
</comment>
<evidence type="ECO:0000256" key="13">
    <source>
        <dbReference type="SAM" id="Coils"/>
    </source>
</evidence>
<name>A0AB34J700_PRYPA</name>
<dbReference type="PROSITE" id="PS50330">
    <property type="entry name" value="UIM"/>
    <property type="match status" value="1"/>
</dbReference>
<feature type="region of interest" description="Disordered" evidence="14">
    <location>
        <begin position="437"/>
        <end position="465"/>
    </location>
</feature>
<keyword evidence="3" id="KW-0597">Phosphoprotein</keyword>
<dbReference type="GO" id="GO:0070403">
    <property type="term" value="F:NAD+ binding"/>
    <property type="evidence" value="ECO:0007669"/>
    <property type="project" value="InterPro"/>
</dbReference>
<feature type="binding site" evidence="12">
    <location>
        <position position="315"/>
    </location>
    <ligand>
        <name>Zn(2+)</name>
        <dbReference type="ChEBI" id="CHEBI:29105"/>
    </ligand>
</feature>
<dbReference type="GO" id="GO:0005634">
    <property type="term" value="C:nucleus"/>
    <property type="evidence" value="ECO:0007669"/>
    <property type="project" value="TreeGrafter"/>
</dbReference>